<name>A0A2J7ZV33_9CHLO</name>
<keyword evidence="2" id="KW-1185">Reference proteome</keyword>
<reference evidence="1 2" key="1">
    <citation type="journal article" date="2017" name="Mol. Biol. Evol.">
        <title>The 4-celled Tetrabaena socialis nuclear genome reveals the essential components for genetic control of cell number at the origin of multicellularity in the volvocine lineage.</title>
        <authorList>
            <person name="Featherston J."/>
            <person name="Arakaki Y."/>
            <person name="Hanschen E.R."/>
            <person name="Ferris P.J."/>
            <person name="Michod R.E."/>
            <person name="Olson B.J.S.C."/>
            <person name="Nozaki H."/>
            <person name="Durand P.M."/>
        </authorList>
    </citation>
    <scope>NUCLEOTIDE SEQUENCE [LARGE SCALE GENOMIC DNA]</scope>
    <source>
        <strain evidence="1 2">NIES-571</strain>
    </source>
</reference>
<dbReference type="EMBL" id="PGGS01000420">
    <property type="protein sequence ID" value="PNH04131.1"/>
    <property type="molecule type" value="Genomic_DNA"/>
</dbReference>
<dbReference type="Proteomes" id="UP000236333">
    <property type="component" value="Unassembled WGS sequence"/>
</dbReference>
<accession>A0A2J7ZV33</accession>
<evidence type="ECO:0000313" key="1">
    <source>
        <dbReference type="EMBL" id="PNH04131.1"/>
    </source>
</evidence>
<organism evidence="1 2">
    <name type="scientific">Tetrabaena socialis</name>
    <dbReference type="NCBI Taxonomy" id="47790"/>
    <lineage>
        <taxon>Eukaryota</taxon>
        <taxon>Viridiplantae</taxon>
        <taxon>Chlorophyta</taxon>
        <taxon>core chlorophytes</taxon>
        <taxon>Chlorophyceae</taxon>
        <taxon>CS clade</taxon>
        <taxon>Chlamydomonadales</taxon>
        <taxon>Tetrabaenaceae</taxon>
        <taxon>Tetrabaena</taxon>
    </lineage>
</organism>
<evidence type="ECO:0000313" key="2">
    <source>
        <dbReference type="Proteomes" id="UP000236333"/>
    </source>
</evidence>
<sequence>PVPGPVAGVIPALPEPTGSCVRPTVMAMAWRTGSAQIVLAAVGSSARLLGVQPVPGPVAGVIPALPEPTGSCVRPTVMAMAWRTGSAQIVLAAVGSSARLLGVQPVPGPVAGVIPALPEPTGSCVRPTVMAMAWRTGSAQIVLAAVGSSARLLGVQPVPGPVAGVIPALPEPTGSCVRPTVMAMAWRTGSAQIVLAAVGSSARLLGVQPVPGPVAGVIPALPEPTGSCVRPTVMAMAWRTGSAQIMLATVGSSARPLGVDMVLNLGGPLRLTATAPLC</sequence>
<feature type="non-terminal residue" evidence="1">
    <location>
        <position position="1"/>
    </location>
</feature>
<proteinExistence type="predicted"/>
<protein>
    <submittedName>
        <fullName evidence="1">Uncharacterized protein</fullName>
    </submittedName>
</protein>
<comment type="caution">
    <text evidence="1">The sequence shown here is derived from an EMBL/GenBank/DDBJ whole genome shotgun (WGS) entry which is preliminary data.</text>
</comment>
<dbReference type="AlphaFoldDB" id="A0A2J7ZV33"/>
<gene>
    <name evidence="1" type="ORF">TSOC_009742</name>
</gene>